<dbReference type="InterPro" id="IPR029058">
    <property type="entry name" value="AB_hydrolase_fold"/>
</dbReference>
<evidence type="ECO:0000256" key="3">
    <source>
        <dbReference type="ARBA" id="ARBA00023163"/>
    </source>
</evidence>
<gene>
    <name evidence="5" type="ORF">DLJ82_6169</name>
</gene>
<evidence type="ECO:0000256" key="2">
    <source>
        <dbReference type="ARBA" id="ARBA00023125"/>
    </source>
</evidence>
<reference evidence="5 6" key="1">
    <citation type="submission" date="2018-07" db="EMBL/GenBank/DDBJ databases">
        <title>Rhizobium leguminosarum strain:ATCC 14479 Genome sequencing and assembly.</title>
        <authorList>
            <person name="Chakraborty R."/>
        </authorList>
    </citation>
    <scope>NUCLEOTIDE SEQUENCE [LARGE SCALE GENOMIC DNA]</scope>
    <source>
        <strain evidence="5 6">ATCC 14479</strain>
        <plasmid evidence="6">Plasmid unnamed3</plasmid>
    </source>
</reference>
<keyword evidence="1" id="KW-0805">Transcription regulation</keyword>
<sequence length="352" mass="37974">MTTTFVLIHAAFHGDWVWSRVSDHLVKMGHKVVTPSFAAGRAGHAATLSSHVADLLDLLSHFTHTRVVLVAQSYGGLVATAASARVHRQIAGLVYIDAILPEHGKSMLETIPLAFANAYRARRSFDGGLPVILPARGHTPGLRNAGDRSFVAGHISPQPFASFDEPADLVTRDDALAGIPRHYLHCSAHSIDPSASLYAGFAHRAATDRGWFHRNLPLGFYGVLSSPRSMANAIVEATHGVSGGLSSRCLRRVLDVVDETDGSPISLAELANIAGLSAWHFARCFKQSMGVPPHAYLLTRRIEKAARLLQQSDLMLGDVARLSGFSSASRFATVFRQSVGMAPHAFRNLRTP</sequence>
<evidence type="ECO:0000313" key="6">
    <source>
        <dbReference type="Proteomes" id="UP000251166"/>
    </source>
</evidence>
<dbReference type="InterPro" id="IPR009057">
    <property type="entry name" value="Homeodomain-like_sf"/>
</dbReference>
<accession>A0A2Z4YS05</accession>
<dbReference type="SMART" id="SM00342">
    <property type="entry name" value="HTH_ARAC"/>
    <property type="match status" value="1"/>
</dbReference>
<evidence type="ECO:0000259" key="4">
    <source>
        <dbReference type="PROSITE" id="PS01124"/>
    </source>
</evidence>
<dbReference type="Pfam" id="PF12697">
    <property type="entry name" value="Abhydrolase_6"/>
    <property type="match status" value="1"/>
</dbReference>
<dbReference type="EMBL" id="CP030763">
    <property type="protein sequence ID" value="AXA44140.1"/>
    <property type="molecule type" value="Genomic_DNA"/>
</dbReference>
<geneLocation type="plasmid" evidence="5 6">
    <name>unnamed3</name>
</geneLocation>
<dbReference type="InterPro" id="IPR050204">
    <property type="entry name" value="AraC_XylS_family_regulators"/>
</dbReference>
<dbReference type="PANTHER" id="PTHR46796:SF6">
    <property type="entry name" value="ARAC SUBFAMILY"/>
    <property type="match status" value="1"/>
</dbReference>
<dbReference type="InterPro" id="IPR018060">
    <property type="entry name" value="HTH_AraC"/>
</dbReference>
<dbReference type="PROSITE" id="PS00041">
    <property type="entry name" value="HTH_ARAC_FAMILY_1"/>
    <property type="match status" value="1"/>
</dbReference>
<dbReference type="Pfam" id="PF12833">
    <property type="entry name" value="HTH_18"/>
    <property type="match status" value="1"/>
</dbReference>
<keyword evidence="3" id="KW-0804">Transcription</keyword>
<dbReference type="SUPFAM" id="SSF53474">
    <property type="entry name" value="alpha/beta-Hydrolases"/>
    <property type="match status" value="1"/>
</dbReference>
<dbReference type="PANTHER" id="PTHR46796">
    <property type="entry name" value="HTH-TYPE TRANSCRIPTIONAL ACTIVATOR RHAS-RELATED"/>
    <property type="match status" value="1"/>
</dbReference>
<keyword evidence="2" id="KW-0238">DNA-binding</keyword>
<protein>
    <submittedName>
        <fullName evidence="5">Helix-turn-helix domain family protein</fullName>
    </submittedName>
</protein>
<dbReference type="InterPro" id="IPR018062">
    <property type="entry name" value="HTH_AraC-typ_CS"/>
</dbReference>
<proteinExistence type="predicted"/>
<dbReference type="Gene3D" id="3.40.50.1820">
    <property type="entry name" value="alpha/beta hydrolase"/>
    <property type="match status" value="1"/>
</dbReference>
<feature type="domain" description="HTH araC/xylS-type" evidence="4">
    <location>
        <begin position="251"/>
        <end position="349"/>
    </location>
</feature>
<organism evidence="5 6">
    <name type="scientific">Rhizobium leguminosarum</name>
    <dbReference type="NCBI Taxonomy" id="384"/>
    <lineage>
        <taxon>Bacteria</taxon>
        <taxon>Pseudomonadati</taxon>
        <taxon>Pseudomonadota</taxon>
        <taxon>Alphaproteobacteria</taxon>
        <taxon>Hyphomicrobiales</taxon>
        <taxon>Rhizobiaceae</taxon>
        <taxon>Rhizobium/Agrobacterium group</taxon>
        <taxon>Rhizobium</taxon>
    </lineage>
</organism>
<dbReference type="SUPFAM" id="SSF46689">
    <property type="entry name" value="Homeodomain-like"/>
    <property type="match status" value="2"/>
</dbReference>
<name>A0A2Z4YS05_RHILE</name>
<keyword evidence="5" id="KW-0614">Plasmid</keyword>
<dbReference type="Proteomes" id="UP000251166">
    <property type="component" value="Plasmid unnamed3"/>
</dbReference>
<dbReference type="PROSITE" id="PS01124">
    <property type="entry name" value="HTH_ARAC_FAMILY_2"/>
    <property type="match status" value="1"/>
</dbReference>
<evidence type="ECO:0000256" key="1">
    <source>
        <dbReference type="ARBA" id="ARBA00023015"/>
    </source>
</evidence>
<dbReference type="GO" id="GO:0003700">
    <property type="term" value="F:DNA-binding transcription factor activity"/>
    <property type="evidence" value="ECO:0007669"/>
    <property type="project" value="InterPro"/>
</dbReference>
<dbReference type="AlphaFoldDB" id="A0A2Z4YS05"/>
<dbReference type="RefSeq" id="WP_162710388.1">
    <property type="nucleotide sequence ID" value="NZ_CP030763.1"/>
</dbReference>
<evidence type="ECO:0000313" key="5">
    <source>
        <dbReference type="EMBL" id="AXA44140.1"/>
    </source>
</evidence>
<dbReference type="GO" id="GO:0043565">
    <property type="term" value="F:sequence-specific DNA binding"/>
    <property type="evidence" value="ECO:0007669"/>
    <property type="project" value="InterPro"/>
</dbReference>
<dbReference type="InterPro" id="IPR000073">
    <property type="entry name" value="AB_hydrolase_1"/>
</dbReference>
<dbReference type="Gene3D" id="1.10.10.60">
    <property type="entry name" value="Homeodomain-like"/>
    <property type="match status" value="2"/>
</dbReference>